<accession>A0A1V6PEC7</accession>
<dbReference type="Gene3D" id="3.50.50.60">
    <property type="entry name" value="FAD/NAD(P)-binding domain"/>
    <property type="match status" value="2"/>
</dbReference>
<keyword evidence="1" id="KW-0285">Flavoprotein</keyword>
<dbReference type="Pfam" id="PF07859">
    <property type="entry name" value="Abhydrolase_3"/>
    <property type="match status" value="2"/>
</dbReference>
<dbReference type="InterPro" id="IPR029058">
    <property type="entry name" value="AB_hydrolase_fold"/>
</dbReference>
<evidence type="ECO:0008006" key="8">
    <source>
        <dbReference type="Google" id="ProtNLM"/>
    </source>
</evidence>
<evidence type="ECO:0000259" key="5">
    <source>
        <dbReference type="Pfam" id="PF07859"/>
    </source>
</evidence>
<dbReference type="Proteomes" id="UP000191522">
    <property type="component" value="Unassembled WGS sequence"/>
</dbReference>
<proteinExistence type="predicted"/>
<evidence type="ECO:0000313" key="6">
    <source>
        <dbReference type="EMBL" id="OQD75354.1"/>
    </source>
</evidence>
<feature type="domain" description="Alpha/beta hydrolase fold-3" evidence="5">
    <location>
        <begin position="739"/>
        <end position="912"/>
    </location>
</feature>
<evidence type="ECO:0000256" key="2">
    <source>
        <dbReference type="ARBA" id="ARBA00023002"/>
    </source>
</evidence>
<feature type="region of interest" description="Disordered" evidence="3">
    <location>
        <begin position="1139"/>
        <end position="1208"/>
    </location>
</feature>
<dbReference type="GO" id="GO:0072330">
    <property type="term" value="P:monocarboxylic acid biosynthetic process"/>
    <property type="evidence" value="ECO:0007669"/>
    <property type="project" value="UniProtKB-ARBA"/>
</dbReference>
<dbReference type="EMBL" id="MDYL01000007">
    <property type="protein sequence ID" value="OQD75354.1"/>
    <property type="molecule type" value="Genomic_DNA"/>
</dbReference>
<evidence type="ECO:0000256" key="3">
    <source>
        <dbReference type="SAM" id="MobiDB-lite"/>
    </source>
</evidence>
<feature type="compositionally biased region" description="Polar residues" evidence="3">
    <location>
        <begin position="1170"/>
        <end position="1179"/>
    </location>
</feature>
<dbReference type="InterPro" id="IPR036188">
    <property type="entry name" value="FAD/NAD-bd_sf"/>
</dbReference>
<comment type="caution">
    <text evidence="6">The sequence shown here is derived from an EMBL/GenBank/DDBJ whole genome shotgun (WGS) entry which is preliminary data.</text>
</comment>
<dbReference type="SUPFAM" id="SSF51905">
    <property type="entry name" value="FAD/NAD(P)-binding domain"/>
    <property type="match status" value="1"/>
</dbReference>
<dbReference type="Pfam" id="PF00890">
    <property type="entry name" value="FAD_binding_2"/>
    <property type="match status" value="1"/>
</dbReference>
<dbReference type="GO" id="GO:0004771">
    <property type="term" value="F:sterol ester esterase activity"/>
    <property type="evidence" value="ECO:0007669"/>
    <property type="project" value="TreeGrafter"/>
</dbReference>
<dbReference type="PANTHER" id="PTHR23025:SF3">
    <property type="entry name" value="HORMONE-SENSITIVE LIPASE"/>
    <property type="match status" value="1"/>
</dbReference>
<organism evidence="6 7">
    <name type="scientific">Penicillium decumbens</name>
    <dbReference type="NCBI Taxonomy" id="69771"/>
    <lineage>
        <taxon>Eukaryota</taxon>
        <taxon>Fungi</taxon>
        <taxon>Dikarya</taxon>
        <taxon>Ascomycota</taxon>
        <taxon>Pezizomycotina</taxon>
        <taxon>Eurotiomycetes</taxon>
        <taxon>Eurotiomycetidae</taxon>
        <taxon>Eurotiales</taxon>
        <taxon>Aspergillaceae</taxon>
        <taxon>Penicillium</taxon>
    </lineage>
</organism>
<dbReference type="GO" id="GO:0019433">
    <property type="term" value="P:triglyceride catabolic process"/>
    <property type="evidence" value="ECO:0007669"/>
    <property type="project" value="TreeGrafter"/>
</dbReference>
<evidence type="ECO:0000313" key="7">
    <source>
        <dbReference type="Proteomes" id="UP000191522"/>
    </source>
</evidence>
<feature type="domain" description="Alpha/beta hydrolase fold-3" evidence="5">
    <location>
        <begin position="932"/>
        <end position="1044"/>
    </location>
</feature>
<dbReference type="GO" id="GO:0004806">
    <property type="term" value="F:triacylglycerol lipase activity"/>
    <property type="evidence" value="ECO:0007669"/>
    <property type="project" value="TreeGrafter"/>
</dbReference>
<dbReference type="Gene3D" id="3.40.50.1820">
    <property type="entry name" value="alpha/beta hydrolase"/>
    <property type="match status" value="2"/>
</dbReference>
<dbReference type="STRING" id="69771.A0A1V6PEC7"/>
<dbReference type="InterPro" id="IPR013094">
    <property type="entry name" value="AB_hydrolase_3"/>
</dbReference>
<name>A0A1V6PEC7_PENDC</name>
<evidence type="ECO:0000256" key="1">
    <source>
        <dbReference type="ARBA" id="ARBA00022630"/>
    </source>
</evidence>
<reference evidence="7" key="1">
    <citation type="journal article" date="2017" name="Nat. Microbiol.">
        <title>Global analysis of biosynthetic gene clusters reveals vast potential of secondary metabolite production in Penicillium species.</title>
        <authorList>
            <person name="Nielsen J.C."/>
            <person name="Grijseels S."/>
            <person name="Prigent S."/>
            <person name="Ji B."/>
            <person name="Dainat J."/>
            <person name="Nielsen K.F."/>
            <person name="Frisvad J.C."/>
            <person name="Workman M."/>
            <person name="Nielsen J."/>
        </authorList>
    </citation>
    <scope>NUCLEOTIDE SEQUENCE [LARGE SCALE GENOMIC DNA]</scope>
    <source>
        <strain evidence="7">IBT 11843</strain>
    </source>
</reference>
<feature type="domain" description="FAD-dependent oxidoreductase 2 FAD-binding" evidence="4">
    <location>
        <begin position="26"/>
        <end position="63"/>
    </location>
</feature>
<protein>
    <recommendedName>
        <fullName evidence="8">Alpha/beta hydrolase fold-3 domain-containing protein</fullName>
    </recommendedName>
</protein>
<dbReference type="GO" id="GO:0016491">
    <property type="term" value="F:oxidoreductase activity"/>
    <property type="evidence" value="ECO:0007669"/>
    <property type="project" value="UniProtKB-KW"/>
</dbReference>
<sequence length="1286" mass="143789">MPSPTYKTDDYPMLSRPFETMRPEYDVVVIGSGYGAGVAASRMARAGKTVAVLELGWERRSGSFPRTLAQCLMDFNVVGKSEKNAFMSKWLSTGNPTRLFQFFLGNGQHALSAHGVFLEADEDTLKMSPWPSEIRNDPSVLDKYYLRAEAMLQPSTYPEEYPSLTKFEHLREDSKRLGTEENFYRAPLTTFFCRGRNDVGVPMQANAGSGHESTGLNDGSKNSVATTYLADAWNWGAEIFCGCEVKFVEKSPDEKGYIIHFSWHGSGRSSFTDHFKDQFFWIKATEFCFLGAGALGTTEILLRSKKRGLQMSPLVGRNLSGNGDMLIFGYNGSADVNAVSRRSSRSSEAPGPTITGVIDNRLVDPANNPLSGYVIQDGCIPESLSPVIQFVLALQTMKDQAVSFIWNPKKETRRTLASVKSFLLGPYAHGGALQRTSTYLVMSHDSNEMTLTLDGDRLCLRAPSEGCSENFNKIKKVFSALFGLTQANMAFSYFYGRHKEAITVHPLGGANMSSDEWVDMIDHVLGRPSTRFRKFQVFAVVSFWSLYLLRANKHGPPFIRSLSRYFSSRLSAWQTTVIIFLWLYISRNFGKSVGLECPEPLANLYSRSFFRATWITTGLDAGFWTAMHIKPKWLRDLASLVFTAYYLIAAEAADEKVRRVRGTLNLEHLRVSWNKATSPYLWALASLLRPRLTRYSPRAIRIARPPHSDHSDPVHAWLYFDGPLSALKDQTTVILDVPGGGFVAMGPRNSEDKLLSWAGRLKVPVLSIDYKKAPEYAYPYALHECYDVYHTIMSTNGRCLGMSGLSRPRIIVTGESAGGNLAVGMILMVLQSAMTQGWKGEDALPGPDGLVLAYPALNVRVESWMTDEQMSLIQDKSSRQTNRSVLQRKQDQYRKLTPYTSPGRSVQDLAAVTKQAPQRDEQVNVASETSKALRDKLKKSDDLNGSAVLQPEDQDQPITTRLAVSSMISYVHDRILSPEMMRAMIILYIGPHQRPDFNTDFYLSPVLAPDALLAAFPKTYILTGERDPLVDDTVIFAGRLRQAKLQQFRERQDLGLEKSRDQFNEKDHVEVSLIPGVSHGFMQMAGFFPDAWKYINRSASWIENILDTIELNAAEYSLRQPSQLPAAKTSQTWKSFKSNGSVRGYHSHHHRRFTGESSADEDTPLEMSMSKVTFSSHNSDQPESRLRRRRSRSSFASSRMTGFTSTVNESGNTREFIAKLKRLELDGQNQDTFDEINSAPGSPVIAGPRRRSIASLDSEEDLLDRRMNGIAGGLMGLGEGVRTPGP</sequence>
<feature type="region of interest" description="Disordered" evidence="3">
    <location>
        <begin position="913"/>
        <end position="937"/>
    </location>
</feature>
<keyword evidence="7" id="KW-1185">Reference proteome</keyword>
<keyword evidence="2" id="KW-0560">Oxidoreductase</keyword>
<dbReference type="PANTHER" id="PTHR23025">
    <property type="entry name" value="TRIACYLGLYCEROL LIPASE"/>
    <property type="match status" value="1"/>
</dbReference>
<evidence type="ECO:0000259" key="4">
    <source>
        <dbReference type="Pfam" id="PF00890"/>
    </source>
</evidence>
<gene>
    <name evidence="6" type="ORF">PENDEC_c007G02399</name>
</gene>
<dbReference type="GO" id="GO:0005829">
    <property type="term" value="C:cytosol"/>
    <property type="evidence" value="ECO:0007669"/>
    <property type="project" value="TreeGrafter"/>
</dbReference>
<dbReference type="InterPro" id="IPR003953">
    <property type="entry name" value="FAD-dep_OxRdtase_2_FAD-bd"/>
</dbReference>
<dbReference type="SUPFAM" id="SSF53474">
    <property type="entry name" value="alpha/beta-Hydrolases"/>
    <property type="match status" value="1"/>
</dbReference>
<dbReference type="OrthoDB" id="5570009at2759"/>
<dbReference type="GO" id="GO:0017000">
    <property type="term" value="P:antibiotic biosynthetic process"/>
    <property type="evidence" value="ECO:0007669"/>
    <property type="project" value="UniProtKB-ARBA"/>
</dbReference>